<dbReference type="PATRIC" id="fig|28125.4.peg.1595"/>
<evidence type="ECO:0000313" key="2">
    <source>
        <dbReference type="EMBL" id="KXO15692.1"/>
    </source>
</evidence>
<evidence type="ECO:0000256" key="1">
    <source>
        <dbReference type="SAM" id="Phobius"/>
    </source>
</evidence>
<keyword evidence="1" id="KW-0472">Membrane</keyword>
<feature type="transmembrane region" description="Helical" evidence="1">
    <location>
        <begin position="28"/>
        <end position="45"/>
    </location>
</feature>
<sequence length="51" mass="5840">MENLEYFIALIVVFVIGVILIKKITGCIFRIIVALIMLGVGYWVLRMLEVL</sequence>
<dbReference type="RefSeq" id="WP_196491337.1">
    <property type="nucleotide sequence ID" value="NZ_KQ965694.1"/>
</dbReference>
<organism evidence="2 3">
    <name type="scientific">Prevotella bivia</name>
    <dbReference type="NCBI Taxonomy" id="28125"/>
    <lineage>
        <taxon>Bacteria</taxon>
        <taxon>Pseudomonadati</taxon>
        <taxon>Bacteroidota</taxon>
        <taxon>Bacteroidia</taxon>
        <taxon>Bacteroidales</taxon>
        <taxon>Prevotellaceae</taxon>
        <taxon>Prevotella</taxon>
    </lineage>
</organism>
<accession>A0A137ST86</accession>
<proteinExistence type="predicted"/>
<comment type="caution">
    <text evidence="2">The sequence shown here is derived from an EMBL/GenBank/DDBJ whole genome shotgun (WGS) entry which is preliminary data.</text>
</comment>
<feature type="transmembrane region" description="Helical" evidence="1">
    <location>
        <begin position="6"/>
        <end position="21"/>
    </location>
</feature>
<dbReference type="AlphaFoldDB" id="A0A137ST86"/>
<evidence type="ECO:0000313" key="3">
    <source>
        <dbReference type="Proteomes" id="UP000070093"/>
    </source>
</evidence>
<keyword evidence="1" id="KW-0812">Transmembrane</keyword>
<keyword evidence="1" id="KW-1133">Transmembrane helix</keyword>
<dbReference type="EMBL" id="LTAG01000094">
    <property type="protein sequence ID" value="KXO15692.1"/>
    <property type="molecule type" value="Genomic_DNA"/>
</dbReference>
<name>A0A137ST86_9BACT</name>
<dbReference type="Proteomes" id="UP000070093">
    <property type="component" value="Unassembled WGS sequence"/>
</dbReference>
<gene>
    <name evidence="2" type="ORF">HMPREF3202_01608</name>
</gene>
<reference evidence="2 3" key="1">
    <citation type="submission" date="2016-02" db="EMBL/GenBank/DDBJ databases">
        <authorList>
            <person name="Wen L."/>
            <person name="He K."/>
            <person name="Yang H."/>
        </authorList>
    </citation>
    <scope>NUCLEOTIDE SEQUENCE [LARGE SCALE GENOMIC DNA]</scope>
    <source>
        <strain evidence="2 3">GED7880</strain>
    </source>
</reference>
<protein>
    <submittedName>
        <fullName evidence="2">Uncharacterized protein</fullName>
    </submittedName>
</protein>